<feature type="compositionally biased region" description="Polar residues" evidence="1">
    <location>
        <begin position="53"/>
        <end position="62"/>
    </location>
</feature>
<proteinExistence type="predicted"/>
<evidence type="ECO:0000256" key="1">
    <source>
        <dbReference type="SAM" id="MobiDB-lite"/>
    </source>
</evidence>
<feature type="region of interest" description="Disordered" evidence="1">
    <location>
        <begin position="37"/>
        <end position="65"/>
    </location>
</feature>
<comment type="caution">
    <text evidence="2">The sequence shown here is derived from an EMBL/GenBank/DDBJ whole genome shotgun (WGS) entry which is preliminary data.</text>
</comment>
<accession>A0ABQ7BWM8</accession>
<dbReference type="EMBL" id="QGKV02000832">
    <property type="protein sequence ID" value="KAF3543678.1"/>
    <property type="molecule type" value="Genomic_DNA"/>
</dbReference>
<dbReference type="Proteomes" id="UP000266723">
    <property type="component" value="Unassembled WGS sequence"/>
</dbReference>
<feature type="region of interest" description="Disordered" evidence="1">
    <location>
        <begin position="1"/>
        <end position="25"/>
    </location>
</feature>
<reference evidence="2 3" key="1">
    <citation type="journal article" date="2020" name="BMC Genomics">
        <title>Intraspecific diversification of the crop wild relative Brassica cretica Lam. using demographic model selection.</title>
        <authorList>
            <person name="Kioukis A."/>
            <person name="Michalopoulou V.A."/>
            <person name="Briers L."/>
            <person name="Pirintsos S."/>
            <person name="Studholme D.J."/>
            <person name="Pavlidis P."/>
            <person name="Sarris P.F."/>
        </authorList>
    </citation>
    <scope>NUCLEOTIDE SEQUENCE [LARGE SCALE GENOMIC DNA]</scope>
    <source>
        <strain evidence="3">cv. PFS-1207/04</strain>
    </source>
</reference>
<protein>
    <recommendedName>
        <fullName evidence="4">DET1- and DDB1-associated protein 1</fullName>
    </recommendedName>
</protein>
<evidence type="ECO:0000313" key="2">
    <source>
        <dbReference type="EMBL" id="KAF3543678.1"/>
    </source>
</evidence>
<evidence type="ECO:0008006" key="4">
    <source>
        <dbReference type="Google" id="ProtNLM"/>
    </source>
</evidence>
<evidence type="ECO:0000313" key="3">
    <source>
        <dbReference type="Proteomes" id="UP000266723"/>
    </source>
</evidence>
<organism evidence="2 3">
    <name type="scientific">Brassica cretica</name>
    <name type="common">Mustard</name>
    <dbReference type="NCBI Taxonomy" id="69181"/>
    <lineage>
        <taxon>Eukaryota</taxon>
        <taxon>Viridiplantae</taxon>
        <taxon>Streptophyta</taxon>
        <taxon>Embryophyta</taxon>
        <taxon>Tracheophyta</taxon>
        <taxon>Spermatophyta</taxon>
        <taxon>Magnoliopsida</taxon>
        <taxon>eudicotyledons</taxon>
        <taxon>Gunneridae</taxon>
        <taxon>Pentapetalae</taxon>
        <taxon>rosids</taxon>
        <taxon>malvids</taxon>
        <taxon>Brassicales</taxon>
        <taxon>Brassicaceae</taxon>
        <taxon>Brassiceae</taxon>
        <taxon>Brassica</taxon>
    </lineage>
</organism>
<gene>
    <name evidence="2" type="ORF">DY000_02006942</name>
</gene>
<keyword evidence="3" id="KW-1185">Reference proteome</keyword>
<name>A0ABQ7BWM8_BRACR</name>
<sequence length="93" mass="10506">MESSEHRPTHHVQHRSTPSSESIAFFETVRIMTHEGFAARHPHPPPTLPVSPRKTSIGNNNHPPIYTIRYCGTNLEKEEGKGSQSQASEERSY</sequence>